<evidence type="ECO:0000256" key="2">
    <source>
        <dbReference type="ARBA" id="ARBA00022741"/>
    </source>
</evidence>
<evidence type="ECO:0000256" key="5">
    <source>
        <dbReference type="PROSITE-ProRule" id="PRU10141"/>
    </source>
</evidence>
<dbReference type="SUPFAM" id="SSF56112">
    <property type="entry name" value="Protein kinase-like (PK-like)"/>
    <property type="match status" value="1"/>
</dbReference>
<accession>A0A9W7XT00</accession>
<keyword evidence="8" id="KW-1185">Reference proteome</keyword>
<gene>
    <name evidence="7" type="primary">BCK1</name>
    <name evidence="7" type="ORF">LPJ61_006624</name>
</gene>
<dbReference type="EMBL" id="JANBOI010003453">
    <property type="protein sequence ID" value="KAJ1718447.1"/>
    <property type="molecule type" value="Genomic_DNA"/>
</dbReference>
<evidence type="ECO:0000259" key="6">
    <source>
        <dbReference type="PROSITE" id="PS50011"/>
    </source>
</evidence>
<feature type="non-terminal residue" evidence="7">
    <location>
        <position position="174"/>
    </location>
</feature>
<evidence type="ECO:0000313" key="8">
    <source>
        <dbReference type="Proteomes" id="UP001143981"/>
    </source>
</evidence>
<keyword evidence="1 7" id="KW-0808">Transferase</keyword>
<dbReference type="Gene3D" id="3.30.200.20">
    <property type="entry name" value="Phosphorylase Kinase, domain 1"/>
    <property type="match status" value="1"/>
</dbReference>
<dbReference type="GO" id="GO:0004709">
    <property type="term" value="F:MAP kinase kinase kinase activity"/>
    <property type="evidence" value="ECO:0007669"/>
    <property type="project" value="UniProtKB-EC"/>
</dbReference>
<dbReference type="GO" id="GO:0005524">
    <property type="term" value="F:ATP binding"/>
    <property type="evidence" value="ECO:0007669"/>
    <property type="project" value="UniProtKB-UniRule"/>
</dbReference>
<proteinExistence type="predicted"/>
<dbReference type="PROSITE" id="PS00107">
    <property type="entry name" value="PROTEIN_KINASE_ATP"/>
    <property type="match status" value="1"/>
</dbReference>
<feature type="domain" description="Protein kinase" evidence="6">
    <location>
        <begin position="97"/>
        <end position="174"/>
    </location>
</feature>
<evidence type="ECO:0000256" key="1">
    <source>
        <dbReference type="ARBA" id="ARBA00022679"/>
    </source>
</evidence>
<evidence type="ECO:0000256" key="3">
    <source>
        <dbReference type="ARBA" id="ARBA00022777"/>
    </source>
</evidence>
<dbReference type="PANTHER" id="PTHR48016">
    <property type="entry name" value="MAP KINASE KINASE KINASE SSK2-RELATED-RELATED"/>
    <property type="match status" value="1"/>
</dbReference>
<reference evidence="7" key="1">
    <citation type="submission" date="2022-07" db="EMBL/GenBank/DDBJ databases">
        <title>Phylogenomic reconstructions and comparative analyses of Kickxellomycotina fungi.</title>
        <authorList>
            <person name="Reynolds N.K."/>
            <person name="Stajich J.E."/>
            <person name="Barry K."/>
            <person name="Grigoriev I.V."/>
            <person name="Crous P."/>
            <person name="Smith M.E."/>
        </authorList>
    </citation>
    <scope>NUCLEOTIDE SEQUENCE</scope>
    <source>
        <strain evidence="7">BCRC 34381</strain>
    </source>
</reference>
<dbReference type="InterPro" id="IPR017441">
    <property type="entry name" value="Protein_kinase_ATP_BS"/>
</dbReference>
<feature type="binding site" evidence="5">
    <location>
        <position position="126"/>
    </location>
    <ligand>
        <name>ATP</name>
        <dbReference type="ChEBI" id="CHEBI:30616"/>
    </ligand>
</feature>
<keyword evidence="4 5" id="KW-0067">ATP-binding</keyword>
<dbReference type="InterPro" id="IPR011009">
    <property type="entry name" value="Kinase-like_dom_sf"/>
</dbReference>
<evidence type="ECO:0000313" key="7">
    <source>
        <dbReference type="EMBL" id="KAJ1718447.1"/>
    </source>
</evidence>
<dbReference type="Pfam" id="PF00069">
    <property type="entry name" value="Pkinase"/>
    <property type="match status" value="1"/>
</dbReference>
<keyword evidence="3 7" id="KW-0418">Kinase</keyword>
<organism evidence="7 8">
    <name type="scientific">Coemansia biformis</name>
    <dbReference type="NCBI Taxonomy" id="1286918"/>
    <lineage>
        <taxon>Eukaryota</taxon>
        <taxon>Fungi</taxon>
        <taxon>Fungi incertae sedis</taxon>
        <taxon>Zoopagomycota</taxon>
        <taxon>Kickxellomycotina</taxon>
        <taxon>Kickxellomycetes</taxon>
        <taxon>Kickxellales</taxon>
        <taxon>Kickxellaceae</taxon>
        <taxon>Coemansia</taxon>
    </lineage>
</organism>
<keyword evidence="2 5" id="KW-0547">Nucleotide-binding</keyword>
<dbReference type="PANTHER" id="PTHR48016:SF48">
    <property type="entry name" value="SERINE_THREONINE-PROTEIN KINASE BCK1_SLK1_SSP31"/>
    <property type="match status" value="1"/>
</dbReference>
<comment type="caution">
    <text evidence="7">The sequence shown here is derived from an EMBL/GenBank/DDBJ whole genome shotgun (WGS) entry which is preliminary data.</text>
</comment>
<sequence>MDIVRRALSLLRKPEPNPQAEREIVEAAMRSGDSIRVAGSTRAQFVHERALQRAAEAVGAAADAEGSLGDSSGSVNDAVRSLFAKYGLGPAGVRFQWIKGRLIGRGSFGHVHVAINAGTGEVIAVKQIRLPKTLWAAEPGKQQLSESVRMMYTEVELLRDLDHENIVQLLGFEV</sequence>
<dbReference type="EC" id="2.7.11.25" evidence="7"/>
<dbReference type="PROSITE" id="PS50011">
    <property type="entry name" value="PROTEIN_KINASE_DOM"/>
    <property type="match status" value="1"/>
</dbReference>
<dbReference type="InterPro" id="IPR050538">
    <property type="entry name" value="MAP_kinase_kinase_kinase"/>
</dbReference>
<dbReference type="AlphaFoldDB" id="A0A9W7XT00"/>
<dbReference type="Proteomes" id="UP001143981">
    <property type="component" value="Unassembled WGS sequence"/>
</dbReference>
<protein>
    <submittedName>
        <fullName evidence="7">Mitogen-activated protein kinase kinase kinase</fullName>
        <ecNumber evidence="7">2.7.11.25</ecNumber>
    </submittedName>
</protein>
<dbReference type="InterPro" id="IPR000719">
    <property type="entry name" value="Prot_kinase_dom"/>
</dbReference>
<evidence type="ECO:0000256" key="4">
    <source>
        <dbReference type="ARBA" id="ARBA00022840"/>
    </source>
</evidence>
<dbReference type="OrthoDB" id="266718at2759"/>
<name>A0A9W7XT00_9FUNG</name>